<dbReference type="SUPFAM" id="SSF103473">
    <property type="entry name" value="MFS general substrate transporter"/>
    <property type="match status" value="1"/>
</dbReference>
<feature type="transmembrane region" description="Helical" evidence="4">
    <location>
        <begin position="99"/>
        <end position="115"/>
    </location>
</feature>
<evidence type="ECO:0000313" key="5">
    <source>
        <dbReference type="EMBL" id="RJP60170.1"/>
    </source>
</evidence>
<feature type="transmembrane region" description="Helical" evidence="4">
    <location>
        <begin position="163"/>
        <end position="182"/>
    </location>
</feature>
<feature type="transmembrane region" description="Helical" evidence="4">
    <location>
        <begin position="232"/>
        <end position="254"/>
    </location>
</feature>
<dbReference type="Pfam" id="PF07690">
    <property type="entry name" value="MFS_1"/>
    <property type="match status" value="1"/>
</dbReference>
<dbReference type="GO" id="GO:0022857">
    <property type="term" value="F:transmembrane transporter activity"/>
    <property type="evidence" value="ECO:0007669"/>
    <property type="project" value="InterPro"/>
</dbReference>
<comment type="caution">
    <text evidence="5">The sequence shown here is derived from an EMBL/GenBank/DDBJ whole genome shotgun (WGS) entry which is preliminary data.</text>
</comment>
<dbReference type="InterPro" id="IPR036259">
    <property type="entry name" value="MFS_trans_sf"/>
</dbReference>
<dbReference type="InterPro" id="IPR011701">
    <property type="entry name" value="MFS"/>
</dbReference>
<feature type="transmembrane region" description="Helical" evidence="4">
    <location>
        <begin position="353"/>
        <end position="372"/>
    </location>
</feature>
<dbReference type="EMBL" id="QZJZ01000033">
    <property type="protein sequence ID" value="RJP60170.1"/>
    <property type="molecule type" value="Genomic_DNA"/>
</dbReference>
<sequence length="377" mass="42199">MKNIKKKPIYWYLMALTIASAGGLQGWRTLFNNFAVDVVGLTGYHVGVIQSVREVPGFLALCAIFALMLIREHHLSAISVALMGVGISVTGFFPSYPGLIVTTLIMSFGFHYYETTNQSLVLQNFDQSESPLVLGKQRSIMSLVCIIMGIGVFALSYRLSYKAMFLLIGSLVAAVGVWGLFFNHAEDMHVQHKKMILRKKYSLFYILTFLSGARRQIFMVFSVFLLVKRLGFTVQAITMLFVVNNLVNYFVTPLIAKAIKRYGERLILTMEYASLIIIFISYAYCGNKWIIMMLYILDHVSFNGAMAIRTYFHKIADPKDISASTAVSFTINHIAAVVLPVAGGYLWMVDYKIPFIVGAGLGFLSLIASQFVRVKKA</sequence>
<feature type="transmembrane region" description="Helical" evidence="4">
    <location>
        <begin position="140"/>
        <end position="157"/>
    </location>
</feature>
<dbReference type="AlphaFoldDB" id="A0A3A4R238"/>
<accession>A0A3A4R238</accession>
<name>A0A3A4R238_9BACT</name>
<dbReference type="Gene3D" id="1.20.1250.20">
    <property type="entry name" value="MFS general substrate transporter like domains"/>
    <property type="match status" value="2"/>
</dbReference>
<evidence type="ECO:0000313" key="6">
    <source>
        <dbReference type="Proteomes" id="UP000266426"/>
    </source>
</evidence>
<feature type="transmembrane region" description="Helical" evidence="4">
    <location>
        <begin position="324"/>
        <end position="347"/>
    </location>
</feature>
<feature type="transmembrane region" description="Helical" evidence="4">
    <location>
        <begin position="47"/>
        <end position="68"/>
    </location>
</feature>
<gene>
    <name evidence="5" type="ORF">C4541_04645</name>
</gene>
<keyword evidence="2 4" id="KW-1133">Transmembrane helix</keyword>
<dbReference type="Proteomes" id="UP000266426">
    <property type="component" value="Unassembled WGS sequence"/>
</dbReference>
<feature type="transmembrane region" description="Helical" evidence="4">
    <location>
        <begin position="75"/>
        <end position="93"/>
    </location>
</feature>
<keyword evidence="1 4" id="KW-0812">Transmembrane</keyword>
<evidence type="ECO:0000256" key="1">
    <source>
        <dbReference type="ARBA" id="ARBA00022692"/>
    </source>
</evidence>
<feature type="transmembrane region" description="Helical" evidence="4">
    <location>
        <begin position="9"/>
        <end position="27"/>
    </location>
</feature>
<protein>
    <submittedName>
        <fullName evidence="5">MFS transporter</fullName>
    </submittedName>
</protein>
<reference evidence="5 6" key="1">
    <citation type="journal article" date="2017" name="ISME J.">
        <title>Energy and carbon metabolisms in a deep terrestrial subsurface fluid microbial community.</title>
        <authorList>
            <person name="Momper L."/>
            <person name="Jungbluth S.P."/>
            <person name="Lee M.D."/>
            <person name="Amend J.P."/>
        </authorList>
    </citation>
    <scope>NUCLEOTIDE SEQUENCE [LARGE SCALE GENOMIC DNA]</scope>
    <source>
        <strain evidence="5">SURF_26</strain>
    </source>
</reference>
<evidence type="ECO:0000256" key="4">
    <source>
        <dbReference type="SAM" id="Phobius"/>
    </source>
</evidence>
<proteinExistence type="predicted"/>
<organism evidence="5 6">
    <name type="scientific">Candidatus Auribacter fodinae</name>
    <dbReference type="NCBI Taxonomy" id="2093366"/>
    <lineage>
        <taxon>Bacteria</taxon>
        <taxon>Pseudomonadati</taxon>
        <taxon>Candidatus Auribacterota</taxon>
        <taxon>Candidatus Auribacteria</taxon>
        <taxon>Candidatus Auribacterales</taxon>
        <taxon>Candidatus Auribacteraceae</taxon>
        <taxon>Candidatus Auribacter</taxon>
    </lineage>
</organism>
<feature type="transmembrane region" description="Helical" evidence="4">
    <location>
        <begin position="203"/>
        <end position="226"/>
    </location>
</feature>
<keyword evidence="3 4" id="KW-0472">Membrane</keyword>
<evidence type="ECO:0000256" key="3">
    <source>
        <dbReference type="ARBA" id="ARBA00023136"/>
    </source>
</evidence>
<evidence type="ECO:0000256" key="2">
    <source>
        <dbReference type="ARBA" id="ARBA00022989"/>
    </source>
</evidence>